<keyword evidence="6" id="KW-1185">Reference proteome</keyword>
<accession>A0A6P4IB64</accession>
<evidence type="ECO:0000259" key="5">
    <source>
        <dbReference type="PROSITE" id="PS50089"/>
    </source>
</evidence>
<sequence>MKLLIPVDSFNFEDPFYAEQFEWLLQWSKLHCGAQDDSLELTDLQMQLLSAKNQNERLALERDQLSKQLQDEQQDKQDLQKAIEKVTYDLQFASSQKEQLTIERDGMILRLEELNAQNQSIVAKLEAQIGSMQAIISESQQQIQQKEELRRQLLNNLDAQERAHLQEIEKLKQSLENNNLDSISCSICLEVWNESGAHRVVSVACGHLFGDSCIRSYLSQYSMCPICRQVAYIQDLRYIFGRRILSGQQ</sequence>
<gene>
    <name evidence="7" type="primary">LOC108077394</name>
</gene>
<reference evidence="6" key="1">
    <citation type="submission" date="2025-05" db="UniProtKB">
        <authorList>
            <consortium name="RefSeq"/>
        </authorList>
    </citation>
    <scope>NUCLEOTIDE SEQUENCE [LARGE SCALE GENOMIC DNA]</scope>
    <source>
        <strain evidence="6">14028-0561.14</strain>
    </source>
</reference>
<feature type="coiled-coil region" evidence="4">
    <location>
        <begin position="41"/>
        <end position="178"/>
    </location>
</feature>
<evidence type="ECO:0000256" key="4">
    <source>
        <dbReference type="SAM" id="Coils"/>
    </source>
</evidence>
<dbReference type="GO" id="GO:0008270">
    <property type="term" value="F:zinc ion binding"/>
    <property type="evidence" value="ECO:0007669"/>
    <property type="project" value="UniProtKB-KW"/>
</dbReference>
<dbReference type="PROSITE" id="PS50089">
    <property type="entry name" value="ZF_RING_2"/>
    <property type="match status" value="1"/>
</dbReference>
<dbReference type="SMART" id="SM00184">
    <property type="entry name" value="RING"/>
    <property type="match status" value="1"/>
</dbReference>
<dbReference type="GeneID" id="108077394"/>
<dbReference type="GO" id="GO:0005634">
    <property type="term" value="C:nucleus"/>
    <property type="evidence" value="ECO:0007669"/>
    <property type="project" value="InterPro"/>
</dbReference>
<keyword evidence="2" id="KW-0862">Zinc</keyword>
<dbReference type="Proteomes" id="UP001652661">
    <property type="component" value="Chromosome 2L"/>
</dbReference>
<keyword evidence="1 3" id="KW-0479">Metal-binding</keyword>
<dbReference type="OrthoDB" id="5600418at2759"/>
<dbReference type="Gene3D" id="3.30.40.10">
    <property type="entry name" value="Zinc/RING finger domain, C3HC4 (zinc finger)"/>
    <property type="match status" value="1"/>
</dbReference>
<dbReference type="OMA" id="VECCKAI"/>
<evidence type="ECO:0000313" key="7">
    <source>
        <dbReference type="RefSeq" id="XP_017026177.1"/>
    </source>
</evidence>
<keyword evidence="1 3" id="KW-0863">Zinc-finger</keyword>
<dbReference type="PANTHER" id="PTHR16047:SF7">
    <property type="entry name" value="E3 UBIQUITIN-PROTEIN LIGASE RFWD3"/>
    <property type="match status" value="1"/>
</dbReference>
<dbReference type="RefSeq" id="XP_017026177.1">
    <property type="nucleotide sequence ID" value="XM_017170688.3"/>
</dbReference>
<name>A0A6P4IB64_DROKI</name>
<organism evidence="6 7">
    <name type="scientific">Drosophila kikkawai</name>
    <name type="common">Fruit fly</name>
    <dbReference type="NCBI Taxonomy" id="30033"/>
    <lineage>
        <taxon>Eukaryota</taxon>
        <taxon>Metazoa</taxon>
        <taxon>Ecdysozoa</taxon>
        <taxon>Arthropoda</taxon>
        <taxon>Hexapoda</taxon>
        <taxon>Insecta</taxon>
        <taxon>Pterygota</taxon>
        <taxon>Neoptera</taxon>
        <taxon>Endopterygota</taxon>
        <taxon>Diptera</taxon>
        <taxon>Brachycera</taxon>
        <taxon>Muscomorpha</taxon>
        <taxon>Ephydroidea</taxon>
        <taxon>Drosophilidae</taxon>
        <taxon>Drosophila</taxon>
        <taxon>Sophophora</taxon>
    </lineage>
</organism>
<evidence type="ECO:0000313" key="6">
    <source>
        <dbReference type="Proteomes" id="UP001652661"/>
    </source>
</evidence>
<dbReference type="PANTHER" id="PTHR16047">
    <property type="entry name" value="RFWD3 PROTEIN"/>
    <property type="match status" value="1"/>
</dbReference>
<dbReference type="InterPro" id="IPR037381">
    <property type="entry name" value="RFWD3"/>
</dbReference>
<dbReference type="InterPro" id="IPR001841">
    <property type="entry name" value="Znf_RING"/>
</dbReference>
<dbReference type="AlphaFoldDB" id="A0A6P4IB64"/>
<dbReference type="GO" id="GO:0016567">
    <property type="term" value="P:protein ubiquitination"/>
    <property type="evidence" value="ECO:0007669"/>
    <property type="project" value="InterPro"/>
</dbReference>
<dbReference type="InterPro" id="IPR013083">
    <property type="entry name" value="Znf_RING/FYVE/PHD"/>
</dbReference>
<evidence type="ECO:0000256" key="2">
    <source>
        <dbReference type="ARBA" id="ARBA00022833"/>
    </source>
</evidence>
<dbReference type="Pfam" id="PF13639">
    <property type="entry name" value="zf-RING_2"/>
    <property type="match status" value="1"/>
</dbReference>
<feature type="domain" description="RING-type" evidence="5">
    <location>
        <begin position="185"/>
        <end position="228"/>
    </location>
</feature>
<reference evidence="7" key="2">
    <citation type="submission" date="2025-08" db="UniProtKB">
        <authorList>
            <consortium name="RefSeq"/>
        </authorList>
    </citation>
    <scope>IDENTIFICATION</scope>
    <source>
        <strain evidence="7">14028-0561.14</strain>
        <tissue evidence="7">Whole fly</tissue>
    </source>
</reference>
<dbReference type="SUPFAM" id="SSF57850">
    <property type="entry name" value="RING/U-box"/>
    <property type="match status" value="1"/>
</dbReference>
<evidence type="ECO:0000256" key="3">
    <source>
        <dbReference type="PROSITE-ProRule" id="PRU00175"/>
    </source>
</evidence>
<dbReference type="GO" id="GO:0004842">
    <property type="term" value="F:ubiquitin-protein transferase activity"/>
    <property type="evidence" value="ECO:0007669"/>
    <property type="project" value="InterPro"/>
</dbReference>
<protein>
    <submittedName>
        <fullName evidence="7">E3 ubiquitin-protein ligase RFWD3-like</fullName>
    </submittedName>
</protein>
<evidence type="ECO:0000256" key="1">
    <source>
        <dbReference type="ARBA" id="ARBA00022771"/>
    </source>
</evidence>
<keyword evidence="4" id="KW-0175">Coiled coil</keyword>
<proteinExistence type="predicted"/>
<dbReference type="GO" id="GO:0036297">
    <property type="term" value="P:interstrand cross-link repair"/>
    <property type="evidence" value="ECO:0007669"/>
    <property type="project" value="InterPro"/>
</dbReference>